<accession>A0ABR2UJV6</accession>
<name>A0ABR2UJV6_9PEZI</name>
<evidence type="ECO:0000256" key="1">
    <source>
        <dbReference type="SAM" id="SignalP"/>
    </source>
</evidence>
<keyword evidence="1" id="KW-0732">Signal</keyword>
<organism evidence="2 3">
    <name type="scientific">Seiridium unicorne</name>
    <dbReference type="NCBI Taxonomy" id="138068"/>
    <lineage>
        <taxon>Eukaryota</taxon>
        <taxon>Fungi</taxon>
        <taxon>Dikarya</taxon>
        <taxon>Ascomycota</taxon>
        <taxon>Pezizomycotina</taxon>
        <taxon>Sordariomycetes</taxon>
        <taxon>Xylariomycetidae</taxon>
        <taxon>Amphisphaeriales</taxon>
        <taxon>Sporocadaceae</taxon>
        <taxon>Seiridium</taxon>
    </lineage>
</organism>
<reference evidence="2 3" key="1">
    <citation type="journal article" date="2024" name="J. Plant Pathol.">
        <title>Sequence and assembly of the genome of Seiridium unicorne, isolate CBS 538.82, causal agent of cypress canker disease.</title>
        <authorList>
            <person name="Scali E."/>
            <person name="Rocca G.D."/>
            <person name="Danti R."/>
            <person name="Garbelotto M."/>
            <person name="Barberini S."/>
            <person name="Baroncelli R."/>
            <person name="Emiliani G."/>
        </authorList>
    </citation>
    <scope>NUCLEOTIDE SEQUENCE [LARGE SCALE GENOMIC DNA]</scope>
    <source>
        <strain evidence="2 3">BM-138-508</strain>
    </source>
</reference>
<feature type="signal peptide" evidence="1">
    <location>
        <begin position="1"/>
        <end position="19"/>
    </location>
</feature>
<protein>
    <recommendedName>
        <fullName evidence="4">Fungal calcium binding protein domain-containing protein</fullName>
    </recommendedName>
</protein>
<proteinExistence type="predicted"/>
<comment type="caution">
    <text evidence="2">The sequence shown here is derived from an EMBL/GenBank/DDBJ whole genome shotgun (WGS) entry which is preliminary data.</text>
</comment>
<feature type="chain" id="PRO_5045752550" description="Fungal calcium binding protein domain-containing protein" evidence="1">
    <location>
        <begin position="20"/>
        <end position="119"/>
    </location>
</feature>
<evidence type="ECO:0000313" key="3">
    <source>
        <dbReference type="Proteomes" id="UP001408356"/>
    </source>
</evidence>
<sequence length="119" mass="12452">MQFNNIIIALFAATTTSLAAPSPNEVLVDREASVNQALSVAKFASTQASCNPLKCITVIIDAVCIVPAIAAGDVEKLVGCVDGDSNAVSPTHADAPRDNLIGVSWLWGNKTKEDGDIRE</sequence>
<gene>
    <name evidence="2" type="ORF">SUNI508_10907</name>
</gene>
<dbReference type="EMBL" id="JARVKF010000422">
    <property type="protein sequence ID" value="KAK9414789.1"/>
    <property type="molecule type" value="Genomic_DNA"/>
</dbReference>
<dbReference type="Proteomes" id="UP001408356">
    <property type="component" value="Unassembled WGS sequence"/>
</dbReference>
<evidence type="ECO:0008006" key="4">
    <source>
        <dbReference type="Google" id="ProtNLM"/>
    </source>
</evidence>
<keyword evidence="3" id="KW-1185">Reference proteome</keyword>
<evidence type="ECO:0000313" key="2">
    <source>
        <dbReference type="EMBL" id="KAK9414789.1"/>
    </source>
</evidence>